<keyword evidence="2" id="KW-1185">Reference proteome</keyword>
<proteinExistence type="predicted"/>
<dbReference type="Proteomes" id="UP000192328">
    <property type="component" value="Unassembled WGS sequence"/>
</dbReference>
<dbReference type="EMBL" id="FWXZ01000006">
    <property type="protein sequence ID" value="SMC80351.1"/>
    <property type="molecule type" value="Genomic_DNA"/>
</dbReference>
<name>A0AC61PP21_9FIRM</name>
<sequence>MTDLYSSNDLQSVSSQLKKRYIILGIILAVILAVFVYSMIIRLEWLSIVSFALIFAVTAFVIDLFCKPLHRYKKLISSALSGRNHTETLEYSEAESESSFVDGVACRGLIFLGQADKHGTREQRYYWDLEIPLPDFKAGDQVTVKYTGRNIIGYEII</sequence>
<gene>
    <name evidence="1" type="ORF">SAMN06297397_2591</name>
</gene>
<evidence type="ECO:0000313" key="1">
    <source>
        <dbReference type="EMBL" id="SMC80351.1"/>
    </source>
</evidence>
<comment type="caution">
    <text evidence="1">The sequence shown here is derived from an EMBL/GenBank/DDBJ whole genome shotgun (WGS) entry which is preliminary data.</text>
</comment>
<protein>
    <submittedName>
        <fullName evidence="1">Uncharacterized protein</fullName>
    </submittedName>
</protein>
<evidence type="ECO:0000313" key="2">
    <source>
        <dbReference type="Proteomes" id="UP000192328"/>
    </source>
</evidence>
<reference evidence="1" key="1">
    <citation type="submission" date="2017-04" db="EMBL/GenBank/DDBJ databases">
        <authorList>
            <person name="Varghese N."/>
            <person name="Submissions S."/>
        </authorList>
    </citation>
    <scope>NUCLEOTIDE SEQUENCE</scope>
    <source>
        <strain evidence="1">WTE2008</strain>
    </source>
</reference>
<accession>A0AC61PP21</accession>
<organism evidence="1 2">
    <name type="scientific">Aristaeella lactis</name>
    <dbReference type="NCBI Taxonomy" id="3046383"/>
    <lineage>
        <taxon>Bacteria</taxon>
        <taxon>Bacillati</taxon>
        <taxon>Bacillota</taxon>
        <taxon>Clostridia</taxon>
        <taxon>Eubacteriales</taxon>
        <taxon>Aristaeellaceae</taxon>
        <taxon>Aristaeella</taxon>
    </lineage>
</organism>